<dbReference type="AlphaFoldDB" id="A0AB38TQY5"/>
<dbReference type="EMBL" id="CP104214">
    <property type="protein sequence ID" value="UWX70325.1"/>
    <property type="molecule type" value="Genomic_DNA"/>
</dbReference>
<gene>
    <name evidence="2" type="ORF">NYZ96_00660</name>
</gene>
<proteinExistence type="predicted"/>
<sequence>MTTATAKGPRRSKRGTLSDKPLYVRLTPAERREVEQFAEARHRSMSSMGRDLMLLGLAQLRMSAAPRPRTGGQ</sequence>
<evidence type="ECO:0008006" key="4">
    <source>
        <dbReference type="Google" id="ProtNLM"/>
    </source>
</evidence>
<protein>
    <recommendedName>
        <fullName evidence="4">Ribbon-helix-helix protein, CopG family</fullName>
    </recommendedName>
</protein>
<evidence type="ECO:0000256" key="1">
    <source>
        <dbReference type="SAM" id="MobiDB-lite"/>
    </source>
</evidence>
<dbReference type="RefSeq" id="WP_043306985.1">
    <property type="nucleotide sequence ID" value="NZ_CADEVT010000010.1"/>
</dbReference>
<organism evidence="2 3">
    <name type="scientific">Burkholderia gladioli</name>
    <name type="common">Pseudomonas marginata</name>
    <name type="synonym">Phytomonas marginata</name>
    <dbReference type="NCBI Taxonomy" id="28095"/>
    <lineage>
        <taxon>Bacteria</taxon>
        <taxon>Pseudomonadati</taxon>
        <taxon>Pseudomonadota</taxon>
        <taxon>Betaproteobacteria</taxon>
        <taxon>Burkholderiales</taxon>
        <taxon>Burkholderiaceae</taxon>
        <taxon>Burkholderia</taxon>
    </lineage>
</organism>
<evidence type="ECO:0000313" key="2">
    <source>
        <dbReference type="EMBL" id="UWX70325.1"/>
    </source>
</evidence>
<accession>A0AB38TQY5</accession>
<evidence type="ECO:0000313" key="3">
    <source>
        <dbReference type="Proteomes" id="UP001059745"/>
    </source>
</evidence>
<feature type="region of interest" description="Disordered" evidence="1">
    <location>
        <begin position="1"/>
        <end position="20"/>
    </location>
</feature>
<dbReference type="Proteomes" id="UP001059745">
    <property type="component" value="Chromosome 1"/>
</dbReference>
<name>A0AB38TQY5_BURGA</name>
<reference evidence="2" key="1">
    <citation type="submission" date="2022-09" db="EMBL/GenBank/DDBJ databases">
        <title>Genomic of Burkholderia gladioli.</title>
        <authorList>
            <person name="Wu H."/>
        </authorList>
    </citation>
    <scope>NUCLEOTIDE SEQUENCE</scope>
    <source>
        <strain evidence="2">ZN-S4</strain>
    </source>
</reference>